<dbReference type="SUPFAM" id="SSF51735">
    <property type="entry name" value="NAD(P)-binding Rossmann-fold domains"/>
    <property type="match status" value="1"/>
</dbReference>
<dbReference type="InterPro" id="IPR000683">
    <property type="entry name" value="Gfo/Idh/MocA-like_OxRdtase_N"/>
</dbReference>
<evidence type="ECO:0000313" key="4">
    <source>
        <dbReference type="EMBL" id="USP96236.1"/>
    </source>
</evidence>
<proteinExistence type="predicted"/>
<dbReference type="SUPFAM" id="SSF55347">
    <property type="entry name" value="Glyceraldehyde-3-phosphate dehydrogenase-like, C-terminal domain"/>
    <property type="match status" value="1"/>
</dbReference>
<dbReference type="Gene3D" id="3.30.360.10">
    <property type="entry name" value="Dihydrodipicolinate Reductase, domain 2"/>
    <property type="match status" value="1"/>
</dbReference>
<dbReference type="InterPro" id="IPR050463">
    <property type="entry name" value="Gfo/Idh/MocA_oxidrdct_glycsds"/>
</dbReference>
<dbReference type="RefSeq" id="WP_253268921.1">
    <property type="nucleotide sequence ID" value="NZ_CP092751.1"/>
</dbReference>
<organism evidence="4 5">
    <name type="scientific">Bacillus vallismortis</name>
    <dbReference type="NCBI Taxonomy" id="72361"/>
    <lineage>
        <taxon>Bacteria</taxon>
        <taxon>Bacillati</taxon>
        <taxon>Bacillota</taxon>
        <taxon>Bacilli</taxon>
        <taxon>Bacillales</taxon>
        <taxon>Bacillaceae</taxon>
        <taxon>Bacillus</taxon>
    </lineage>
</organism>
<dbReference type="Proteomes" id="UP001057348">
    <property type="component" value="Chromosome"/>
</dbReference>
<name>A0ABY4Y0X4_BACVA</name>
<sequence length="300" mass="34131">MKIGIIGLGVISKYYVEAIKQLDSFTLTAVCDIQKEKMSPFLEAKHYTDYRTFLEKADIDAVVINVPNHMHYDICRYALECGHHICCEKPLTIELKDADRLAERSQQVQKTLFTAFHRRYNINFLNEMKKIDLTQIKSVKARYLEDIKEHAGNDSWYLEPDQCGGGCVADNGPNVFDTLSYFLGKLDVTGVQIWNNANDIDVQAVIHLKNGDGVEAQVELDWEFPHGERKDVDITLLDGTTIHIDMLKDFEAFKSSLYHEYEEILKDFKASIAAGNCFGESGQDAVRLVQEAYSFGRVTL</sequence>
<protein>
    <submittedName>
        <fullName evidence="4">Gfo/Idh/MocA family oxidoreductase</fullName>
    </submittedName>
</protein>
<evidence type="ECO:0000313" key="5">
    <source>
        <dbReference type="Proteomes" id="UP001057348"/>
    </source>
</evidence>
<evidence type="ECO:0000259" key="2">
    <source>
        <dbReference type="Pfam" id="PF01408"/>
    </source>
</evidence>
<dbReference type="Gene3D" id="3.40.50.720">
    <property type="entry name" value="NAD(P)-binding Rossmann-like Domain"/>
    <property type="match status" value="1"/>
</dbReference>
<dbReference type="InterPro" id="IPR055170">
    <property type="entry name" value="GFO_IDH_MocA-like_dom"/>
</dbReference>
<gene>
    <name evidence="4" type="ORF">MKF32_03935</name>
</gene>
<dbReference type="Pfam" id="PF22725">
    <property type="entry name" value="GFO_IDH_MocA_C3"/>
    <property type="match status" value="1"/>
</dbReference>
<dbReference type="PANTHER" id="PTHR43818">
    <property type="entry name" value="BCDNA.GH03377"/>
    <property type="match status" value="1"/>
</dbReference>
<feature type="domain" description="GFO/IDH/MocA-like oxidoreductase" evidence="3">
    <location>
        <begin position="134"/>
        <end position="235"/>
    </location>
</feature>
<dbReference type="EMBL" id="CP092751">
    <property type="protein sequence ID" value="USP96236.1"/>
    <property type="molecule type" value="Genomic_DNA"/>
</dbReference>
<dbReference type="PANTHER" id="PTHR43818:SF11">
    <property type="entry name" value="BCDNA.GH03377"/>
    <property type="match status" value="1"/>
</dbReference>
<keyword evidence="1" id="KW-0560">Oxidoreductase</keyword>
<evidence type="ECO:0000259" key="3">
    <source>
        <dbReference type="Pfam" id="PF22725"/>
    </source>
</evidence>
<evidence type="ECO:0000256" key="1">
    <source>
        <dbReference type="ARBA" id="ARBA00023002"/>
    </source>
</evidence>
<feature type="domain" description="Gfo/Idh/MocA-like oxidoreductase N-terminal" evidence="2">
    <location>
        <begin position="1"/>
        <end position="115"/>
    </location>
</feature>
<keyword evidence="5" id="KW-1185">Reference proteome</keyword>
<accession>A0ABY4Y0X4</accession>
<reference evidence="4" key="1">
    <citation type="submission" date="2022-02" db="EMBL/GenBank/DDBJ databases">
        <title>Draft Genome Sequence of Bacillus vallismortis Strain BL01, Isolated from Artemisia lerchiana Web. Roots.</title>
        <authorList>
            <person name="Chebotar V.K."/>
            <person name="Gancheva M.S."/>
            <person name="Chizhevskaya E.P."/>
            <person name="Komarova O.V."/>
            <person name="Baganova M.E."/>
            <person name="Zaplatkin A.N."/>
            <person name="Pishchik V.N."/>
        </authorList>
    </citation>
    <scope>NUCLEOTIDE SEQUENCE</scope>
    <source>
        <strain evidence="4">BL01</strain>
    </source>
</reference>
<dbReference type="Pfam" id="PF01408">
    <property type="entry name" value="GFO_IDH_MocA"/>
    <property type="match status" value="1"/>
</dbReference>
<dbReference type="InterPro" id="IPR036291">
    <property type="entry name" value="NAD(P)-bd_dom_sf"/>
</dbReference>